<sequence>MRPRCRIRRTTSQDTLSSFRSRVTAHGFGRREHSGPAFTTTNRPINYLTTFSITGSGGRSADNTARDWVHSRTQQQSRANVVSPSSFEQFLASRTARLCPSNVRDVRPGSQHSQPSWNPQHPPWIRLCYGAQNATRRSCATEVHHAVGGGWCSNKDSTFQTGGIAKPTHVRISKRRKREPVG</sequence>
<accession>C4JUF9</accession>
<name>C4JUF9_UNCRE</name>
<dbReference type="GeneID" id="8440099"/>
<dbReference type="VEuPathDB" id="FungiDB:UREG_04762"/>
<reference evidence="2" key="1">
    <citation type="journal article" date="2009" name="Genome Res.">
        <title>Comparative genomic analyses of the human fungal pathogens Coccidioides and their relatives.</title>
        <authorList>
            <person name="Sharpton T.J."/>
            <person name="Stajich J.E."/>
            <person name="Rounsley S.D."/>
            <person name="Gardner M.J."/>
            <person name="Wortman J.R."/>
            <person name="Jordar V.S."/>
            <person name="Maiti R."/>
            <person name="Kodira C.D."/>
            <person name="Neafsey D.E."/>
            <person name="Zeng Q."/>
            <person name="Hung C.-Y."/>
            <person name="McMahan C."/>
            <person name="Muszewska A."/>
            <person name="Grynberg M."/>
            <person name="Mandel M.A."/>
            <person name="Kellner E.M."/>
            <person name="Barker B.M."/>
            <person name="Galgiani J.N."/>
            <person name="Orbach M.J."/>
            <person name="Kirkland T.N."/>
            <person name="Cole G.T."/>
            <person name="Henn M.R."/>
            <person name="Birren B.W."/>
            <person name="Taylor J.W."/>
        </authorList>
    </citation>
    <scope>NUCLEOTIDE SEQUENCE [LARGE SCALE GENOMIC DNA]</scope>
    <source>
        <strain evidence="2">UAMH 1704</strain>
    </source>
</reference>
<protein>
    <submittedName>
        <fullName evidence="1">Uncharacterized protein</fullName>
    </submittedName>
</protein>
<evidence type="ECO:0000313" key="2">
    <source>
        <dbReference type="Proteomes" id="UP000002058"/>
    </source>
</evidence>
<dbReference type="HOGENOM" id="CLU_1483056_0_0_1"/>
<keyword evidence="2" id="KW-1185">Reference proteome</keyword>
<dbReference type="EMBL" id="CH476617">
    <property type="protein sequence ID" value="EEP79920.1"/>
    <property type="molecule type" value="Genomic_DNA"/>
</dbReference>
<dbReference type="InParanoid" id="C4JUF9"/>
<dbReference type="RefSeq" id="XP_002584073.1">
    <property type="nucleotide sequence ID" value="XM_002584027.1"/>
</dbReference>
<dbReference type="KEGG" id="ure:UREG_04762"/>
<gene>
    <name evidence="1" type="ORF">UREG_04762</name>
</gene>
<dbReference type="AlphaFoldDB" id="C4JUF9"/>
<proteinExistence type="predicted"/>
<dbReference type="Proteomes" id="UP000002058">
    <property type="component" value="Unassembled WGS sequence"/>
</dbReference>
<organism evidence="1 2">
    <name type="scientific">Uncinocarpus reesii (strain UAMH 1704)</name>
    <dbReference type="NCBI Taxonomy" id="336963"/>
    <lineage>
        <taxon>Eukaryota</taxon>
        <taxon>Fungi</taxon>
        <taxon>Dikarya</taxon>
        <taxon>Ascomycota</taxon>
        <taxon>Pezizomycotina</taxon>
        <taxon>Eurotiomycetes</taxon>
        <taxon>Eurotiomycetidae</taxon>
        <taxon>Onygenales</taxon>
        <taxon>Onygenaceae</taxon>
        <taxon>Uncinocarpus</taxon>
    </lineage>
</organism>
<evidence type="ECO:0000313" key="1">
    <source>
        <dbReference type="EMBL" id="EEP79920.1"/>
    </source>
</evidence>